<keyword evidence="1" id="KW-1133">Transmembrane helix</keyword>
<reference evidence="2 3" key="1">
    <citation type="submission" date="2015-12" db="EMBL/GenBank/DDBJ databases">
        <title>The genome of Folsomia candida.</title>
        <authorList>
            <person name="Faddeeva A."/>
            <person name="Derks M.F."/>
            <person name="Anvar Y."/>
            <person name="Smit S."/>
            <person name="Van Straalen N."/>
            <person name="Roelofs D."/>
        </authorList>
    </citation>
    <scope>NUCLEOTIDE SEQUENCE [LARGE SCALE GENOMIC DNA]</scope>
    <source>
        <strain evidence="2 3">VU population</strain>
        <tissue evidence="2">Whole body</tissue>
    </source>
</reference>
<proteinExistence type="predicted"/>
<feature type="transmembrane region" description="Helical" evidence="1">
    <location>
        <begin position="53"/>
        <end position="72"/>
    </location>
</feature>
<accession>A0A226DGP2</accession>
<comment type="caution">
    <text evidence="2">The sequence shown here is derived from an EMBL/GenBank/DDBJ whole genome shotgun (WGS) entry which is preliminary data.</text>
</comment>
<protein>
    <submittedName>
        <fullName evidence="2">Uncharacterized protein</fullName>
    </submittedName>
</protein>
<dbReference type="AlphaFoldDB" id="A0A226DGP2"/>
<name>A0A226DGP2_FOLCA</name>
<dbReference type="Proteomes" id="UP000198287">
    <property type="component" value="Unassembled WGS sequence"/>
</dbReference>
<keyword evidence="3" id="KW-1185">Reference proteome</keyword>
<evidence type="ECO:0000313" key="3">
    <source>
        <dbReference type="Proteomes" id="UP000198287"/>
    </source>
</evidence>
<gene>
    <name evidence="2" type="ORF">Fcan01_20734</name>
</gene>
<evidence type="ECO:0000313" key="2">
    <source>
        <dbReference type="EMBL" id="OXA44320.1"/>
    </source>
</evidence>
<sequence>MSAPQCQAVQLLVYLYQDHYPFRYRWPLAVDKETHKLTLLRDKRRGITLLRKLVPTLLMLIMGILSVLDLYLPLPHHGTPEENTLFFIEEDKMMMAKKIWIAMLIGMLQLSAFATSFYTFFLKNVRE</sequence>
<dbReference type="EMBL" id="LNIX01000019">
    <property type="protein sequence ID" value="OXA44320.1"/>
    <property type="molecule type" value="Genomic_DNA"/>
</dbReference>
<keyword evidence="1" id="KW-0812">Transmembrane</keyword>
<keyword evidence="1" id="KW-0472">Membrane</keyword>
<evidence type="ECO:0000256" key="1">
    <source>
        <dbReference type="SAM" id="Phobius"/>
    </source>
</evidence>
<feature type="transmembrane region" description="Helical" evidence="1">
    <location>
        <begin position="99"/>
        <end position="121"/>
    </location>
</feature>
<organism evidence="2 3">
    <name type="scientific">Folsomia candida</name>
    <name type="common">Springtail</name>
    <dbReference type="NCBI Taxonomy" id="158441"/>
    <lineage>
        <taxon>Eukaryota</taxon>
        <taxon>Metazoa</taxon>
        <taxon>Ecdysozoa</taxon>
        <taxon>Arthropoda</taxon>
        <taxon>Hexapoda</taxon>
        <taxon>Collembola</taxon>
        <taxon>Entomobryomorpha</taxon>
        <taxon>Isotomoidea</taxon>
        <taxon>Isotomidae</taxon>
        <taxon>Proisotominae</taxon>
        <taxon>Folsomia</taxon>
    </lineage>
</organism>